<dbReference type="Pfam" id="PF22564">
    <property type="entry name" value="HAAS"/>
    <property type="match status" value="1"/>
</dbReference>
<evidence type="ECO:0000313" key="3">
    <source>
        <dbReference type="EMBL" id="MDR7279308.1"/>
    </source>
</evidence>
<keyword evidence="2" id="KW-0812">Transmembrane</keyword>
<name>A0AAE3YST6_9ACTN</name>
<evidence type="ECO:0000256" key="1">
    <source>
        <dbReference type="SAM" id="MobiDB-lite"/>
    </source>
</evidence>
<proteinExistence type="predicted"/>
<sequence length="327" mass="35839">MSVTEDLEIRHYVEAVRAALSDLPARQRDDLLEDLPGHLAEVRAESGEPLERRLGPPEVYAAELRVAVGMVRGGRVPLRARMDAAVHRIRARRADVDRRAGVLLGYERGSDFLRLLRPAWWVLRGYLAAMIFAAVVSDDTSRLGLLPRADGGLLMGLFLLGSFVLGSIWLGRRETAGMARNPRRVMRFATAVLVVWSVGLLWQVDSRATVDQMVESYSTGYVPALPSEAEDVYVYDSNGRLLTDVRLYDQNGQPIDVGWDRCGANRPWTGTQVYPICPELAPFQVPAFPSPSESVPDGPAEGAPESRPGGQVEQAVPGTVTPRPSAS</sequence>
<evidence type="ECO:0000256" key="2">
    <source>
        <dbReference type="SAM" id="Phobius"/>
    </source>
</evidence>
<reference evidence="3" key="1">
    <citation type="submission" date="2023-07" db="EMBL/GenBank/DDBJ databases">
        <title>Sequencing the genomes of 1000 actinobacteria strains.</title>
        <authorList>
            <person name="Klenk H.-P."/>
        </authorList>
    </citation>
    <scope>NUCLEOTIDE SEQUENCE</scope>
    <source>
        <strain evidence="3">DSM 44707</strain>
    </source>
</reference>
<gene>
    <name evidence="3" type="ORF">J2S41_006086</name>
</gene>
<dbReference type="RefSeq" id="WP_310372784.1">
    <property type="nucleotide sequence ID" value="NZ_JAVDYB010000001.1"/>
</dbReference>
<protein>
    <submittedName>
        <fullName evidence="3">Uncharacterized protein</fullName>
    </submittedName>
</protein>
<comment type="caution">
    <text evidence="3">The sequence shown here is derived from an EMBL/GenBank/DDBJ whole genome shotgun (WGS) entry which is preliminary data.</text>
</comment>
<feature type="transmembrane region" description="Helical" evidence="2">
    <location>
        <begin position="152"/>
        <end position="172"/>
    </location>
</feature>
<dbReference type="Proteomes" id="UP001183643">
    <property type="component" value="Unassembled WGS sequence"/>
</dbReference>
<accession>A0AAE3YST6</accession>
<feature type="transmembrane region" description="Helical" evidence="2">
    <location>
        <begin position="118"/>
        <end position="137"/>
    </location>
</feature>
<evidence type="ECO:0000313" key="4">
    <source>
        <dbReference type="Proteomes" id="UP001183643"/>
    </source>
</evidence>
<dbReference type="AlphaFoldDB" id="A0AAE3YST6"/>
<dbReference type="EMBL" id="JAVDYB010000001">
    <property type="protein sequence ID" value="MDR7279308.1"/>
    <property type="molecule type" value="Genomic_DNA"/>
</dbReference>
<organism evidence="3 4">
    <name type="scientific">Catenuloplanes atrovinosus</name>
    <dbReference type="NCBI Taxonomy" id="137266"/>
    <lineage>
        <taxon>Bacteria</taxon>
        <taxon>Bacillati</taxon>
        <taxon>Actinomycetota</taxon>
        <taxon>Actinomycetes</taxon>
        <taxon>Micromonosporales</taxon>
        <taxon>Micromonosporaceae</taxon>
        <taxon>Catenuloplanes</taxon>
    </lineage>
</organism>
<feature type="region of interest" description="Disordered" evidence="1">
    <location>
        <begin position="287"/>
        <end position="327"/>
    </location>
</feature>
<keyword evidence="2" id="KW-1133">Transmembrane helix</keyword>
<keyword evidence="2" id="KW-0472">Membrane</keyword>
<feature type="transmembrane region" description="Helical" evidence="2">
    <location>
        <begin position="184"/>
        <end position="204"/>
    </location>
</feature>
<keyword evidence="4" id="KW-1185">Reference proteome</keyword>